<organism evidence="7 8">
    <name type="scientific">Burkholderia orbicola (strain MC0-3)</name>
    <dbReference type="NCBI Taxonomy" id="406425"/>
    <lineage>
        <taxon>Bacteria</taxon>
        <taxon>Pseudomonadati</taxon>
        <taxon>Pseudomonadota</taxon>
        <taxon>Betaproteobacteria</taxon>
        <taxon>Burkholderiales</taxon>
        <taxon>Burkholderiaceae</taxon>
        <taxon>Burkholderia</taxon>
        <taxon>Burkholderia cepacia complex</taxon>
        <taxon>Burkholderia orbicola</taxon>
    </lineage>
</organism>
<dbReference type="KEGG" id="bcm:Bcenmc03_6789"/>
<proteinExistence type="predicted"/>
<dbReference type="AlphaFoldDB" id="B1KCE9"/>
<evidence type="ECO:0000256" key="1">
    <source>
        <dbReference type="ARBA" id="ARBA00004442"/>
    </source>
</evidence>
<feature type="domain" description="OmpA-like" evidence="6">
    <location>
        <begin position="112"/>
        <end position="228"/>
    </location>
</feature>
<evidence type="ECO:0000256" key="5">
    <source>
        <dbReference type="SAM" id="SignalP"/>
    </source>
</evidence>
<evidence type="ECO:0000256" key="3">
    <source>
        <dbReference type="ARBA" id="ARBA00023237"/>
    </source>
</evidence>
<dbReference type="Gene3D" id="3.30.1330.60">
    <property type="entry name" value="OmpA-like domain"/>
    <property type="match status" value="1"/>
</dbReference>
<reference evidence="8" key="1">
    <citation type="submission" date="2008-02" db="EMBL/GenBank/DDBJ databases">
        <title>Complete sequence of chromosome 3 of Burkholderia cenocepacia MC0-3.</title>
        <authorList>
            <person name="Copeland A."/>
            <person name="Lucas S."/>
            <person name="Lapidus A."/>
            <person name="Barry K."/>
            <person name="Bruce D."/>
            <person name="Goodwin L."/>
            <person name="Glavina del Rio T."/>
            <person name="Dalin E."/>
            <person name="Tice H."/>
            <person name="Pitluck S."/>
            <person name="Chain P."/>
            <person name="Malfatti S."/>
            <person name="Shin M."/>
            <person name="Vergez L."/>
            <person name="Schmutz J."/>
            <person name="Larimer F."/>
            <person name="Land M."/>
            <person name="Hauser L."/>
            <person name="Kyrpides N."/>
            <person name="Mikhailova N."/>
            <person name="Tiedje J."/>
            <person name="Richardson P."/>
        </authorList>
    </citation>
    <scope>NUCLEOTIDE SEQUENCE [LARGE SCALE GENOMIC DNA]</scope>
    <source>
        <strain evidence="8">MC0-3</strain>
    </source>
</reference>
<dbReference type="PRINTS" id="PR01021">
    <property type="entry name" value="OMPADOMAIN"/>
</dbReference>
<sequence>MNKLALALALSATALAACSTASGPTFSASELQPRDGVRTFQVDCHGLLSGPQTCMKAARKICGEAPVRAVDSARALRDKSDPATLVFQCGDGNAQASTVDTGAPPPAAVGAPIPKRVTLSGDANFDFNQAILTPAAMQQLDKVIANGKGMTFGTVGISGYTDGLGTDTYNRRLSEQRAQAVASYLQAHGLNARRFEIHGYGAERPVALNNTALGRAQNRRVEIVLPEM</sequence>
<dbReference type="PROSITE" id="PS51257">
    <property type="entry name" value="PROKAR_LIPOPROTEIN"/>
    <property type="match status" value="1"/>
</dbReference>
<dbReference type="InterPro" id="IPR050330">
    <property type="entry name" value="Bact_OuterMem_StrucFunc"/>
</dbReference>
<dbReference type="HOGENOM" id="CLU_016890_5_1_4"/>
<dbReference type="SUPFAM" id="SSF103088">
    <property type="entry name" value="OmpA-like"/>
    <property type="match status" value="1"/>
</dbReference>
<dbReference type="EMBL" id="CP000960">
    <property type="protein sequence ID" value="ACA95896.1"/>
    <property type="molecule type" value="Genomic_DNA"/>
</dbReference>
<accession>B1KCE9</accession>
<dbReference type="InterPro" id="IPR036737">
    <property type="entry name" value="OmpA-like_sf"/>
</dbReference>
<dbReference type="GO" id="GO:0009279">
    <property type="term" value="C:cell outer membrane"/>
    <property type="evidence" value="ECO:0007669"/>
    <property type="project" value="UniProtKB-SubCell"/>
</dbReference>
<dbReference type="InterPro" id="IPR006664">
    <property type="entry name" value="OMP_bac"/>
</dbReference>
<dbReference type="InterPro" id="IPR006665">
    <property type="entry name" value="OmpA-like"/>
</dbReference>
<evidence type="ECO:0000256" key="2">
    <source>
        <dbReference type="ARBA" id="ARBA00023136"/>
    </source>
</evidence>
<dbReference type="Pfam" id="PF00691">
    <property type="entry name" value="OmpA"/>
    <property type="match status" value="1"/>
</dbReference>
<keyword evidence="5" id="KW-0732">Signal</keyword>
<feature type="chain" id="PRO_5002766947" evidence="5">
    <location>
        <begin position="17"/>
        <end position="228"/>
    </location>
</feature>
<keyword evidence="3" id="KW-0998">Cell outer membrane</keyword>
<dbReference type="PANTHER" id="PTHR30329">
    <property type="entry name" value="STATOR ELEMENT OF FLAGELLAR MOTOR COMPLEX"/>
    <property type="match status" value="1"/>
</dbReference>
<evidence type="ECO:0000259" key="6">
    <source>
        <dbReference type="PROSITE" id="PS51123"/>
    </source>
</evidence>
<dbReference type="Proteomes" id="UP000002169">
    <property type="component" value="Chromosome 3"/>
</dbReference>
<feature type="signal peptide" evidence="5">
    <location>
        <begin position="1"/>
        <end position="16"/>
    </location>
</feature>
<dbReference type="PROSITE" id="PS51123">
    <property type="entry name" value="OMPA_2"/>
    <property type="match status" value="1"/>
</dbReference>
<evidence type="ECO:0000313" key="8">
    <source>
        <dbReference type="Proteomes" id="UP000002169"/>
    </source>
</evidence>
<name>B1KCE9_BURO0</name>
<dbReference type="RefSeq" id="WP_012337258.1">
    <property type="nucleotide sequence ID" value="NC_010512.1"/>
</dbReference>
<keyword evidence="2 4" id="KW-0472">Membrane</keyword>
<evidence type="ECO:0000313" key="7">
    <source>
        <dbReference type="EMBL" id="ACA95896.1"/>
    </source>
</evidence>
<comment type="subcellular location">
    <subcellularLocation>
        <location evidence="1">Cell outer membrane</location>
    </subcellularLocation>
</comment>
<gene>
    <name evidence="7" type="ordered locus">Bcenmc03_6789</name>
</gene>
<dbReference type="PANTHER" id="PTHR30329:SF21">
    <property type="entry name" value="LIPOPROTEIN YIAD-RELATED"/>
    <property type="match status" value="1"/>
</dbReference>
<evidence type="ECO:0000256" key="4">
    <source>
        <dbReference type="PROSITE-ProRule" id="PRU00473"/>
    </source>
</evidence>
<dbReference type="CDD" id="cd07185">
    <property type="entry name" value="OmpA_C-like"/>
    <property type="match status" value="1"/>
</dbReference>
<protein>
    <submittedName>
        <fullName evidence="7">OmpA/MotB domain protein</fullName>
    </submittedName>
</protein>